<dbReference type="GO" id="GO:0051537">
    <property type="term" value="F:2 iron, 2 sulfur cluster binding"/>
    <property type="evidence" value="ECO:0007669"/>
    <property type="project" value="UniProtKB-KW"/>
</dbReference>
<dbReference type="Pfam" id="PF22543">
    <property type="entry name" value="Rieske_4"/>
    <property type="match status" value="1"/>
</dbReference>
<evidence type="ECO:0000256" key="2">
    <source>
        <dbReference type="ARBA" id="ARBA00022714"/>
    </source>
</evidence>
<dbReference type="FunFam" id="2.102.10.10:FF:000009">
    <property type="entry name" value="Rieske Fe-S domain containing"/>
    <property type="match status" value="1"/>
</dbReference>
<gene>
    <name evidence="10" type="primary">RFESD</name>
</gene>
<organism evidence="10 11">
    <name type="scientific">Denticeps clupeoides</name>
    <name type="common">denticle herring</name>
    <dbReference type="NCBI Taxonomy" id="299321"/>
    <lineage>
        <taxon>Eukaryota</taxon>
        <taxon>Metazoa</taxon>
        <taxon>Chordata</taxon>
        <taxon>Craniata</taxon>
        <taxon>Vertebrata</taxon>
        <taxon>Euteleostomi</taxon>
        <taxon>Actinopterygii</taxon>
        <taxon>Neopterygii</taxon>
        <taxon>Teleostei</taxon>
        <taxon>Clupei</taxon>
        <taxon>Clupeiformes</taxon>
        <taxon>Denticipitoidei</taxon>
        <taxon>Denticipitidae</taxon>
        <taxon>Denticeps</taxon>
    </lineage>
</organism>
<dbReference type="GO" id="GO:0046872">
    <property type="term" value="F:metal ion binding"/>
    <property type="evidence" value="ECO:0007669"/>
    <property type="project" value="UniProtKB-KW"/>
</dbReference>
<reference evidence="10" key="3">
    <citation type="submission" date="2025-09" db="UniProtKB">
        <authorList>
            <consortium name="Ensembl"/>
        </authorList>
    </citation>
    <scope>IDENTIFICATION</scope>
</reference>
<evidence type="ECO:0000256" key="6">
    <source>
        <dbReference type="ARBA" id="ARBA00023004"/>
    </source>
</evidence>
<sequence length="162" mass="18783">MSTEENGQFEHFMGRKADLVEAKRSVRTVDGREILIVHHQATFYAIDLHCYHAGSSLENGDIEDINNKLCIICPKHKYKITLEEGEGLYKAANPQEEVRTFRWYSKGIKQRVHKVTERGEDVFVTLSTTPHCIDSDYYYTTQGRIDRAKVDEDTMDFMDESE</sequence>
<evidence type="ECO:0000256" key="8">
    <source>
        <dbReference type="ARBA" id="ARBA00071952"/>
    </source>
</evidence>
<evidence type="ECO:0000256" key="4">
    <source>
        <dbReference type="ARBA" id="ARBA00022737"/>
    </source>
</evidence>
<proteinExistence type="predicted"/>
<evidence type="ECO:0000259" key="9">
    <source>
        <dbReference type="PROSITE" id="PS51296"/>
    </source>
</evidence>
<keyword evidence="11" id="KW-1185">Reference proteome</keyword>
<protein>
    <recommendedName>
        <fullName evidence="8 9">Rieske domain-containing protein</fullName>
    </recommendedName>
</protein>
<evidence type="ECO:0000256" key="1">
    <source>
        <dbReference type="ARBA" id="ARBA00022553"/>
    </source>
</evidence>
<dbReference type="InterPro" id="IPR036922">
    <property type="entry name" value="Rieske_2Fe-2S_sf"/>
</dbReference>
<evidence type="ECO:0000256" key="3">
    <source>
        <dbReference type="ARBA" id="ARBA00022723"/>
    </source>
</evidence>
<accession>A0AAY4AE08</accession>
<keyword evidence="1" id="KW-0597">Phosphoprotein</keyword>
<reference evidence="10" key="2">
    <citation type="submission" date="2025-08" db="UniProtKB">
        <authorList>
            <consortium name="Ensembl"/>
        </authorList>
    </citation>
    <scope>IDENTIFICATION</scope>
</reference>
<dbReference type="PANTHER" id="PTHR21496:SF18">
    <property type="entry name" value="RIESKE DOMAIN-CONTAINING PROTEIN"/>
    <property type="match status" value="1"/>
</dbReference>
<keyword evidence="2" id="KW-0001">2Fe-2S</keyword>
<dbReference type="GeneTree" id="ENSGT00390000018225"/>
<keyword evidence="7" id="KW-0411">Iron-sulfur</keyword>
<dbReference type="AlphaFoldDB" id="A0AAY4AE08"/>
<reference evidence="10 11" key="1">
    <citation type="submission" date="2020-06" db="EMBL/GenBank/DDBJ databases">
        <authorList>
            <consortium name="Wellcome Sanger Institute Data Sharing"/>
        </authorList>
    </citation>
    <scope>NUCLEOTIDE SEQUENCE [LARGE SCALE GENOMIC DNA]</scope>
</reference>
<dbReference type="InterPro" id="IPR054716">
    <property type="entry name" value="Sol_Rieske_ferrdox_dom"/>
</dbReference>
<evidence type="ECO:0000256" key="5">
    <source>
        <dbReference type="ARBA" id="ARBA00022990"/>
    </source>
</evidence>
<evidence type="ECO:0000313" key="10">
    <source>
        <dbReference type="Ensembl" id="ENSDCDP00010007114.1"/>
    </source>
</evidence>
<keyword evidence="4" id="KW-0677">Repeat</keyword>
<dbReference type="PROSITE" id="PS51296">
    <property type="entry name" value="RIESKE"/>
    <property type="match status" value="1"/>
</dbReference>
<name>A0AAY4AE08_9TELE</name>
<evidence type="ECO:0000256" key="7">
    <source>
        <dbReference type="ARBA" id="ARBA00023014"/>
    </source>
</evidence>
<feature type="domain" description="Rieske" evidence="9">
    <location>
        <begin position="11"/>
        <end position="104"/>
    </location>
</feature>
<dbReference type="CDD" id="cd03467">
    <property type="entry name" value="Rieske"/>
    <property type="match status" value="1"/>
</dbReference>
<dbReference type="Gene3D" id="2.102.10.10">
    <property type="entry name" value="Rieske [2Fe-2S] iron-sulphur domain"/>
    <property type="match status" value="1"/>
</dbReference>
<dbReference type="RefSeq" id="XP_028827774.1">
    <property type="nucleotide sequence ID" value="XM_028971941.1"/>
</dbReference>
<dbReference type="GeneID" id="114785572"/>
<dbReference type="InterPro" id="IPR017941">
    <property type="entry name" value="Rieske_2Fe-2S"/>
</dbReference>
<evidence type="ECO:0000313" key="11">
    <source>
        <dbReference type="Proteomes" id="UP000694580"/>
    </source>
</evidence>
<keyword evidence="5" id="KW-0007">Acetylation</keyword>
<dbReference type="Proteomes" id="UP000694580">
    <property type="component" value="Chromosome 3"/>
</dbReference>
<dbReference type="SUPFAM" id="SSF50022">
    <property type="entry name" value="ISP domain"/>
    <property type="match status" value="1"/>
</dbReference>
<dbReference type="Ensembl" id="ENSDCDT00010007357.1">
    <property type="protein sequence ID" value="ENSDCDP00010007114.1"/>
    <property type="gene ID" value="ENSDCDG00010003052.1"/>
</dbReference>
<keyword evidence="6" id="KW-0408">Iron</keyword>
<dbReference type="PANTHER" id="PTHR21496">
    <property type="entry name" value="FERREDOXIN-RELATED"/>
    <property type="match status" value="1"/>
</dbReference>
<keyword evidence="3" id="KW-0479">Metal-binding</keyword>